<name>A0A3M7QVL3_BRAPC</name>
<accession>A0A3M7QVL3</accession>
<organism evidence="1 2">
    <name type="scientific">Brachionus plicatilis</name>
    <name type="common">Marine rotifer</name>
    <name type="synonym">Brachionus muelleri</name>
    <dbReference type="NCBI Taxonomy" id="10195"/>
    <lineage>
        <taxon>Eukaryota</taxon>
        <taxon>Metazoa</taxon>
        <taxon>Spiralia</taxon>
        <taxon>Gnathifera</taxon>
        <taxon>Rotifera</taxon>
        <taxon>Eurotatoria</taxon>
        <taxon>Monogononta</taxon>
        <taxon>Pseudotrocha</taxon>
        <taxon>Ploima</taxon>
        <taxon>Brachionidae</taxon>
        <taxon>Brachionus</taxon>
    </lineage>
</organism>
<proteinExistence type="predicted"/>
<comment type="caution">
    <text evidence="1">The sequence shown here is derived from an EMBL/GenBank/DDBJ whole genome shotgun (WGS) entry which is preliminary data.</text>
</comment>
<protein>
    <submittedName>
        <fullName evidence="1">Uncharacterized protein</fullName>
    </submittedName>
</protein>
<reference evidence="1 2" key="1">
    <citation type="journal article" date="2018" name="Sci. Rep.">
        <title>Genomic signatures of local adaptation to the degree of environmental predictability in rotifers.</title>
        <authorList>
            <person name="Franch-Gras L."/>
            <person name="Hahn C."/>
            <person name="Garcia-Roger E.M."/>
            <person name="Carmona M.J."/>
            <person name="Serra M."/>
            <person name="Gomez A."/>
        </authorList>
    </citation>
    <scope>NUCLEOTIDE SEQUENCE [LARGE SCALE GENOMIC DNA]</scope>
    <source>
        <strain evidence="1">HYR1</strain>
    </source>
</reference>
<evidence type="ECO:0000313" key="1">
    <source>
        <dbReference type="EMBL" id="RNA15410.1"/>
    </source>
</evidence>
<keyword evidence="2" id="KW-1185">Reference proteome</keyword>
<dbReference type="AlphaFoldDB" id="A0A3M7QVL3"/>
<gene>
    <name evidence="1" type="ORF">BpHYR1_054593</name>
</gene>
<dbReference type="EMBL" id="REGN01004955">
    <property type="protein sequence ID" value="RNA15410.1"/>
    <property type="molecule type" value="Genomic_DNA"/>
</dbReference>
<dbReference type="Proteomes" id="UP000276133">
    <property type="component" value="Unassembled WGS sequence"/>
</dbReference>
<evidence type="ECO:0000313" key="2">
    <source>
        <dbReference type="Proteomes" id="UP000276133"/>
    </source>
</evidence>
<sequence>MKKKSNKIINTKIELFMKKNLAIYKFTRCKTTALSEFRKTDFKILICILENLEKQFFGASFKIFKCSANSEKFIEPSLKTANVFYDKEISLVINLLMRRTEERIWICRR</sequence>